<sequence>MTSRGSMMERLRAELLRRARAERQEDVEQGITDTPTQQQPVNTGNGPRIRLLQLQLPVLPSLFSNRRPPRRQNENDIESPKSPEFVSRRPPTLPPMHLDFSSLADSLAQNANTAREPPSGHHSVTAPSSVYSQDHSLPVQPARPEPVAMARSTRTPSPVSSRSASLDTPDPAEAELARLGTDGRRRHERQQRRRAQAERANSERSRKQKSPKRFLFCFPWVKSRRMRSQILRCFVSGTFLLVLLAVYLALSLTKSMNSGEFTIVLILVVLCATVFFCHALLRLFLLVLRGDRPSRRRLERNEHYLSPGGYAVPEEPIPVVLVQDEEARGTESEASKLTPPAYGLWRGSVRVDPNRLFWQRNETMVADARPETRTGPRPPSYASDDGVSYVIDAAPRSTAPTTDVPLPPHPSEAGSLGH</sequence>
<feature type="compositionally biased region" description="Polar residues" evidence="1">
    <location>
        <begin position="31"/>
        <end position="45"/>
    </location>
</feature>
<gene>
    <name evidence="3" type="ORF">NLU13_6491</name>
</gene>
<evidence type="ECO:0000313" key="4">
    <source>
        <dbReference type="Proteomes" id="UP001175261"/>
    </source>
</evidence>
<feature type="compositionally biased region" description="Polar residues" evidence="1">
    <location>
        <begin position="103"/>
        <end position="113"/>
    </location>
</feature>
<feature type="compositionally biased region" description="Basic residues" evidence="1">
    <location>
        <begin position="184"/>
        <end position="194"/>
    </location>
</feature>
<dbReference type="AlphaFoldDB" id="A0AA39L6S2"/>
<name>A0AA39L6S2_SARSR</name>
<proteinExistence type="predicted"/>
<accession>A0AA39L6S2</accession>
<feature type="region of interest" description="Disordered" evidence="1">
    <location>
        <begin position="368"/>
        <end position="418"/>
    </location>
</feature>
<evidence type="ECO:0000256" key="1">
    <source>
        <dbReference type="SAM" id="MobiDB-lite"/>
    </source>
</evidence>
<feature type="compositionally biased region" description="Low complexity" evidence="1">
    <location>
        <begin position="150"/>
        <end position="165"/>
    </location>
</feature>
<feature type="transmembrane region" description="Helical" evidence="2">
    <location>
        <begin position="262"/>
        <end position="288"/>
    </location>
</feature>
<keyword evidence="2" id="KW-0812">Transmembrane</keyword>
<comment type="caution">
    <text evidence="3">The sequence shown here is derived from an EMBL/GenBank/DDBJ whole genome shotgun (WGS) entry which is preliminary data.</text>
</comment>
<protein>
    <submittedName>
        <fullName evidence="3">Uncharacterized protein</fullName>
    </submittedName>
</protein>
<feature type="compositionally biased region" description="Basic and acidic residues" evidence="1">
    <location>
        <begin position="195"/>
        <end position="205"/>
    </location>
</feature>
<reference evidence="3" key="1">
    <citation type="submission" date="2022-10" db="EMBL/GenBank/DDBJ databases">
        <title>Determination and structural analysis of whole genome sequence of Sarocladium strictum F4-1.</title>
        <authorList>
            <person name="Hu L."/>
            <person name="Jiang Y."/>
        </authorList>
    </citation>
    <scope>NUCLEOTIDE SEQUENCE</scope>
    <source>
        <strain evidence="3">F4-1</strain>
    </source>
</reference>
<keyword evidence="2" id="KW-1133">Transmembrane helix</keyword>
<feature type="transmembrane region" description="Helical" evidence="2">
    <location>
        <begin position="230"/>
        <end position="250"/>
    </location>
</feature>
<feature type="region of interest" description="Disordered" evidence="1">
    <location>
        <begin position="20"/>
        <end position="46"/>
    </location>
</feature>
<keyword evidence="2" id="KW-0472">Membrane</keyword>
<feature type="region of interest" description="Disordered" evidence="1">
    <location>
        <begin position="62"/>
        <end position="207"/>
    </location>
</feature>
<dbReference type="Proteomes" id="UP001175261">
    <property type="component" value="Unassembled WGS sequence"/>
</dbReference>
<dbReference type="EMBL" id="JAPDFR010000005">
    <property type="protein sequence ID" value="KAK0386656.1"/>
    <property type="molecule type" value="Genomic_DNA"/>
</dbReference>
<feature type="compositionally biased region" description="Polar residues" evidence="1">
    <location>
        <begin position="125"/>
        <end position="135"/>
    </location>
</feature>
<evidence type="ECO:0000256" key="2">
    <source>
        <dbReference type="SAM" id="Phobius"/>
    </source>
</evidence>
<organism evidence="3 4">
    <name type="scientific">Sarocladium strictum</name>
    <name type="common">Black bundle disease fungus</name>
    <name type="synonym">Acremonium strictum</name>
    <dbReference type="NCBI Taxonomy" id="5046"/>
    <lineage>
        <taxon>Eukaryota</taxon>
        <taxon>Fungi</taxon>
        <taxon>Dikarya</taxon>
        <taxon>Ascomycota</taxon>
        <taxon>Pezizomycotina</taxon>
        <taxon>Sordariomycetes</taxon>
        <taxon>Hypocreomycetidae</taxon>
        <taxon>Hypocreales</taxon>
        <taxon>Sarocladiaceae</taxon>
        <taxon>Sarocladium</taxon>
    </lineage>
</organism>
<feature type="compositionally biased region" description="Basic and acidic residues" evidence="1">
    <location>
        <begin position="71"/>
        <end position="81"/>
    </location>
</feature>
<evidence type="ECO:0000313" key="3">
    <source>
        <dbReference type="EMBL" id="KAK0386656.1"/>
    </source>
</evidence>
<keyword evidence="4" id="KW-1185">Reference proteome</keyword>